<keyword evidence="1" id="KW-0812">Transmembrane</keyword>
<dbReference type="GO" id="GO:0042802">
    <property type="term" value="F:identical protein binding"/>
    <property type="evidence" value="ECO:0007669"/>
    <property type="project" value="TreeGrafter"/>
</dbReference>
<comment type="caution">
    <text evidence="3">The sequence shown here is derived from an EMBL/GenBank/DDBJ whole genome shotgun (WGS) entry which is preliminary data.</text>
</comment>
<dbReference type="Gene3D" id="3.30.565.10">
    <property type="entry name" value="Histidine kinase-like ATPase, C-terminal domain"/>
    <property type="match status" value="1"/>
</dbReference>
<dbReference type="SUPFAM" id="SSF55874">
    <property type="entry name" value="ATPase domain of HSP90 chaperone/DNA topoisomerase II/histidine kinase"/>
    <property type="match status" value="1"/>
</dbReference>
<evidence type="ECO:0000313" key="3">
    <source>
        <dbReference type="EMBL" id="MBC1520276.1"/>
    </source>
</evidence>
<organism evidence="3 4">
    <name type="scientific">Listeria aquatica</name>
    <dbReference type="NCBI Taxonomy" id="1494960"/>
    <lineage>
        <taxon>Bacteria</taxon>
        <taxon>Bacillati</taxon>
        <taxon>Bacillota</taxon>
        <taxon>Bacilli</taxon>
        <taxon>Bacillales</taxon>
        <taxon>Listeriaceae</taxon>
        <taxon>Listeria</taxon>
    </lineage>
</organism>
<sequence>MAYLYIYAALMLLINLLYIYVLGKKELFHPRLITAYLTASISLAILFYFHLLPSNLLGFLLVLMNLIILFYFSKNWVVGTLVSAFIYAAFQIIWFFTYYGYHVLTQNTSPYPFLIVKPLAFCILAITMFLAHSAVLLSINHYIRKYDIYHILLQVHQGIRFILYSITLLLILLFINFIFYLWEETFFTWLSILTISAYSLLILLSISTVVFIVRQRLQQIFLEEQISYVAKLESENSLVQSFRHDYKNILLTIGIFLERNDLYGLKKYYNEELKISSYQELEDRVDFLDLRNMQILALKGLIGNKLGIAKQKGMNIELDIPQPIIRLSVPLIDCVRCISILLDNAIEESEQVADAQISVTFKTVDHQMSIIVANRVLDAKKIRISDLTRKHFSTKGDGRGKGLHTLNRLVRSWQNASLDIHMQDDFLYFEIVIPEIEVN</sequence>
<dbReference type="PANTHER" id="PTHR40448:SF1">
    <property type="entry name" value="TWO-COMPONENT SENSOR HISTIDINE KINASE"/>
    <property type="match status" value="1"/>
</dbReference>
<dbReference type="RefSeq" id="WP_185371864.1">
    <property type="nucleotide sequence ID" value="NZ_JAARRM010000001.1"/>
</dbReference>
<dbReference type="GO" id="GO:0016301">
    <property type="term" value="F:kinase activity"/>
    <property type="evidence" value="ECO:0007669"/>
    <property type="project" value="UniProtKB-KW"/>
</dbReference>
<dbReference type="AlphaFoldDB" id="A0A841ZJE4"/>
<feature type="transmembrane region" description="Helical" evidence="1">
    <location>
        <begin position="56"/>
        <end position="73"/>
    </location>
</feature>
<proteinExistence type="predicted"/>
<feature type="transmembrane region" description="Helical" evidence="1">
    <location>
        <begin position="188"/>
        <end position="213"/>
    </location>
</feature>
<dbReference type="EMBL" id="JAARRM010000001">
    <property type="protein sequence ID" value="MBC1520276.1"/>
    <property type="molecule type" value="Genomic_DNA"/>
</dbReference>
<feature type="domain" description="Sensor histidine kinase NatK-like C-terminal" evidence="2">
    <location>
        <begin position="331"/>
        <end position="434"/>
    </location>
</feature>
<evidence type="ECO:0000256" key="1">
    <source>
        <dbReference type="SAM" id="Phobius"/>
    </source>
</evidence>
<keyword evidence="3" id="KW-0418">Kinase</keyword>
<name>A0A841ZJE4_9LIST</name>
<dbReference type="Pfam" id="PF14501">
    <property type="entry name" value="HATPase_c_5"/>
    <property type="match status" value="1"/>
</dbReference>
<evidence type="ECO:0000259" key="2">
    <source>
        <dbReference type="Pfam" id="PF14501"/>
    </source>
</evidence>
<dbReference type="PANTHER" id="PTHR40448">
    <property type="entry name" value="TWO-COMPONENT SENSOR HISTIDINE KINASE"/>
    <property type="match status" value="1"/>
</dbReference>
<feature type="transmembrane region" description="Helical" evidence="1">
    <location>
        <begin position="113"/>
        <end position="140"/>
    </location>
</feature>
<evidence type="ECO:0000313" key="4">
    <source>
        <dbReference type="Proteomes" id="UP000559885"/>
    </source>
</evidence>
<feature type="transmembrane region" description="Helical" evidence="1">
    <location>
        <begin position="6"/>
        <end position="23"/>
    </location>
</feature>
<gene>
    <name evidence="3" type="ORF">HB912_01280</name>
</gene>
<feature type="transmembrane region" description="Helical" evidence="1">
    <location>
        <begin position="32"/>
        <end position="50"/>
    </location>
</feature>
<dbReference type="InterPro" id="IPR036890">
    <property type="entry name" value="HATPase_C_sf"/>
</dbReference>
<accession>A0A841ZJE4</accession>
<feature type="transmembrane region" description="Helical" evidence="1">
    <location>
        <begin position="80"/>
        <end position="101"/>
    </location>
</feature>
<keyword evidence="1" id="KW-1133">Transmembrane helix</keyword>
<protein>
    <submittedName>
        <fullName evidence="3">Sensor histidine kinase</fullName>
    </submittedName>
</protein>
<keyword evidence="3" id="KW-0808">Transferase</keyword>
<dbReference type="InterPro" id="IPR032834">
    <property type="entry name" value="NatK-like_C"/>
</dbReference>
<dbReference type="Proteomes" id="UP000559885">
    <property type="component" value="Unassembled WGS sequence"/>
</dbReference>
<feature type="transmembrane region" description="Helical" evidence="1">
    <location>
        <begin position="161"/>
        <end position="182"/>
    </location>
</feature>
<reference evidence="3 4" key="1">
    <citation type="submission" date="2020-03" db="EMBL/GenBank/DDBJ databases">
        <title>Soil Listeria distribution.</title>
        <authorList>
            <person name="Liao J."/>
            <person name="Wiedmann M."/>
        </authorList>
    </citation>
    <scope>NUCLEOTIDE SEQUENCE [LARGE SCALE GENOMIC DNA]</scope>
    <source>
        <strain evidence="3 4">FSL L7-1507</strain>
    </source>
</reference>
<keyword evidence="1" id="KW-0472">Membrane</keyword>